<sequence>MQYMTLHMASSSAMPVVHAGTSSVAAQTSSHGSGCSLSSPSCDVFDLLLIGTTAASTSSGTCHSAVDIQLWAWNGNTRPVQSWWNLRDQ</sequence>
<protein>
    <submittedName>
        <fullName evidence="1">Uncharacterized protein</fullName>
    </submittedName>
</protein>
<gene>
    <name evidence="1" type="ORF">OBBRIDRAFT_797316</name>
</gene>
<proteinExistence type="predicted"/>
<dbReference type="AlphaFoldDB" id="A0A8E2DHY3"/>
<keyword evidence="2" id="KW-1185">Reference proteome</keyword>
<organism evidence="1 2">
    <name type="scientific">Obba rivulosa</name>
    <dbReference type="NCBI Taxonomy" id="1052685"/>
    <lineage>
        <taxon>Eukaryota</taxon>
        <taxon>Fungi</taxon>
        <taxon>Dikarya</taxon>
        <taxon>Basidiomycota</taxon>
        <taxon>Agaricomycotina</taxon>
        <taxon>Agaricomycetes</taxon>
        <taxon>Polyporales</taxon>
        <taxon>Gelatoporiaceae</taxon>
        <taxon>Obba</taxon>
    </lineage>
</organism>
<reference evidence="1 2" key="1">
    <citation type="submission" date="2016-07" db="EMBL/GenBank/DDBJ databases">
        <title>Draft genome of the white-rot fungus Obba rivulosa 3A-2.</title>
        <authorList>
            <consortium name="DOE Joint Genome Institute"/>
            <person name="Miettinen O."/>
            <person name="Riley R."/>
            <person name="Acob R."/>
            <person name="Barry K."/>
            <person name="Cullen D."/>
            <person name="De Vries R."/>
            <person name="Hainaut M."/>
            <person name="Hatakka A."/>
            <person name="Henrissat B."/>
            <person name="Hilden K."/>
            <person name="Kuo R."/>
            <person name="Labutti K."/>
            <person name="Lipzen A."/>
            <person name="Makela M.R."/>
            <person name="Sandor L."/>
            <person name="Spatafora J.W."/>
            <person name="Grigoriev I.V."/>
            <person name="Hibbett D.S."/>
        </authorList>
    </citation>
    <scope>NUCLEOTIDE SEQUENCE [LARGE SCALE GENOMIC DNA]</scope>
    <source>
        <strain evidence="1 2">3A-2</strain>
    </source>
</reference>
<dbReference type="Proteomes" id="UP000250043">
    <property type="component" value="Unassembled WGS sequence"/>
</dbReference>
<dbReference type="EMBL" id="KV722534">
    <property type="protein sequence ID" value="OCH86304.1"/>
    <property type="molecule type" value="Genomic_DNA"/>
</dbReference>
<evidence type="ECO:0000313" key="2">
    <source>
        <dbReference type="Proteomes" id="UP000250043"/>
    </source>
</evidence>
<name>A0A8E2DHY3_9APHY</name>
<accession>A0A8E2DHY3</accession>
<evidence type="ECO:0000313" key="1">
    <source>
        <dbReference type="EMBL" id="OCH86304.1"/>
    </source>
</evidence>